<proteinExistence type="predicted"/>
<reference evidence="1 2" key="1">
    <citation type="submission" date="2016-11" db="EMBL/GenBank/DDBJ databases">
        <authorList>
            <person name="Jaros S."/>
            <person name="Januszkiewicz K."/>
            <person name="Wedrychowicz H."/>
        </authorList>
    </citation>
    <scope>NUCLEOTIDE SEQUENCE [LARGE SCALE GENOMIC DNA]</scope>
    <source>
        <strain evidence="1 2">CGMCC 4.5723</strain>
    </source>
</reference>
<dbReference type="Proteomes" id="UP000184452">
    <property type="component" value="Unassembled WGS sequence"/>
</dbReference>
<dbReference type="STRING" id="758803.SAMN05421803_1522"/>
<organism evidence="1 2">
    <name type="scientific">Nocardiopsis flavescens</name>
    <dbReference type="NCBI Taxonomy" id="758803"/>
    <lineage>
        <taxon>Bacteria</taxon>
        <taxon>Bacillati</taxon>
        <taxon>Actinomycetota</taxon>
        <taxon>Actinomycetes</taxon>
        <taxon>Streptosporangiales</taxon>
        <taxon>Nocardiopsidaceae</taxon>
        <taxon>Nocardiopsis</taxon>
    </lineage>
</organism>
<dbReference type="EMBL" id="FQZK01000052">
    <property type="protein sequence ID" value="SHK97640.1"/>
    <property type="molecule type" value="Genomic_DNA"/>
</dbReference>
<evidence type="ECO:0000313" key="1">
    <source>
        <dbReference type="EMBL" id="SHK97640.1"/>
    </source>
</evidence>
<keyword evidence="2" id="KW-1185">Reference proteome</keyword>
<sequence length="139" mass="15057">MSGHEYHTARCAVASYLHRREHAAWVAVREMYPTDAEDGVRAGMAHPMVSEAASAVASWHAAEATGTWHEDLAVWAPPAWQYWADRLRSLTNGITVVDGARSAIGRMPAPEDTEATADRAEASAFVLALESVLLSADQL</sequence>
<dbReference type="RefSeq" id="WP_073384439.1">
    <property type="nucleotide sequence ID" value="NZ_FQZK01000052.1"/>
</dbReference>
<accession>A0A1M6WV43</accession>
<dbReference type="AlphaFoldDB" id="A0A1M6WV43"/>
<gene>
    <name evidence="1" type="ORF">SAMN05421803_1522</name>
</gene>
<evidence type="ECO:0000313" key="2">
    <source>
        <dbReference type="Proteomes" id="UP000184452"/>
    </source>
</evidence>
<protein>
    <submittedName>
        <fullName evidence="1">Uncharacterized protein</fullName>
    </submittedName>
</protein>
<name>A0A1M6WV43_9ACTN</name>